<organism evidence="1 2">
    <name type="scientific">Candidatus Gallibacteroides avistercoris</name>
    <dbReference type="NCBI Taxonomy" id="2840833"/>
    <lineage>
        <taxon>Bacteria</taxon>
        <taxon>Pseudomonadati</taxon>
        <taxon>Bacteroidota</taxon>
        <taxon>Bacteroidia</taxon>
        <taxon>Bacteroidales</taxon>
        <taxon>Bacteroidaceae</taxon>
        <taxon>Bacteroidaceae incertae sedis</taxon>
        <taxon>Candidatus Gallibacteroides</taxon>
    </lineage>
</organism>
<evidence type="ECO:0000313" key="1">
    <source>
        <dbReference type="EMBL" id="HIU54984.1"/>
    </source>
</evidence>
<dbReference type="InterPro" id="IPR014710">
    <property type="entry name" value="RmlC-like_jellyroll"/>
</dbReference>
<dbReference type="Gene3D" id="2.60.120.10">
    <property type="entry name" value="Jelly Rolls"/>
    <property type="match status" value="1"/>
</dbReference>
<name>A0A9D1M7C1_9BACT</name>
<evidence type="ECO:0000313" key="2">
    <source>
        <dbReference type="Proteomes" id="UP000824112"/>
    </source>
</evidence>
<accession>A0A9D1M7C1</accession>
<dbReference type="EMBL" id="DVNA01000098">
    <property type="protein sequence ID" value="HIU54984.1"/>
    <property type="molecule type" value="Genomic_DNA"/>
</dbReference>
<reference evidence="1" key="1">
    <citation type="submission" date="2020-10" db="EMBL/GenBank/DDBJ databases">
        <authorList>
            <person name="Gilroy R."/>
        </authorList>
    </citation>
    <scope>NUCLEOTIDE SEQUENCE</scope>
    <source>
        <strain evidence="1">CHK158-818</strain>
    </source>
</reference>
<dbReference type="Proteomes" id="UP000824112">
    <property type="component" value="Unassembled WGS sequence"/>
</dbReference>
<comment type="caution">
    <text evidence="1">The sequence shown here is derived from an EMBL/GenBank/DDBJ whole genome shotgun (WGS) entry which is preliminary data.</text>
</comment>
<reference evidence="1" key="2">
    <citation type="journal article" date="2021" name="PeerJ">
        <title>Extensive microbial diversity within the chicken gut microbiome revealed by metagenomics and culture.</title>
        <authorList>
            <person name="Gilroy R."/>
            <person name="Ravi A."/>
            <person name="Getino M."/>
            <person name="Pursley I."/>
            <person name="Horton D.L."/>
            <person name="Alikhan N.F."/>
            <person name="Baker D."/>
            <person name="Gharbi K."/>
            <person name="Hall N."/>
            <person name="Watson M."/>
            <person name="Adriaenssens E.M."/>
            <person name="Foster-Nyarko E."/>
            <person name="Jarju S."/>
            <person name="Secka A."/>
            <person name="Antonio M."/>
            <person name="Oren A."/>
            <person name="Chaudhuri R.R."/>
            <person name="La Ragione R."/>
            <person name="Hildebrand F."/>
            <person name="Pallen M.J."/>
        </authorList>
    </citation>
    <scope>NUCLEOTIDE SEQUENCE</scope>
    <source>
        <strain evidence="1">CHK158-818</strain>
    </source>
</reference>
<dbReference type="AlphaFoldDB" id="A0A9D1M7C1"/>
<sequence length="123" mass="14400">MKEKEPYKKKYTNADFYKDGVFQPEVAKKAFYDMFEYYDYPITPLLEKDAWYTDFGLGDFENCGMGGIFWVNDSVNGYFAHDIYLLPGQMIAEHSHVKTSFPAKMESWMVRNGSCYNFTELGE</sequence>
<feature type="non-terminal residue" evidence="1">
    <location>
        <position position="123"/>
    </location>
</feature>
<protein>
    <submittedName>
        <fullName evidence="1">Uncharacterized protein</fullName>
    </submittedName>
</protein>
<gene>
    <name evidence="1" type="ORF">IAB03_04140</name>
</gene>
<proteinExistence type="predicted"/>